<keyword evidence="2" id="KW-1185">Reference proteome</keyword>
<proteinExistence type="predicted"/>
<dbReference type="OMA" id="FNVCELD"/>
<dbReference type="Proteomes" id="UP000053676">
    <property type="component" value="Unassembled WGS sequence"/>
</dbReference>
<dbReference type="EMBL" id="KI658873">
    <property type="protein sequence ID" value="ETN81025.1"/>
    <property type="molecule type" value="Genomic_DNA"/>
</dbReference>
<dbReference type="GO" id="GO:0031462">
    <property type="term" value="C:Cul2-RING ubiquitin ligase complex"/>
    <property type="evidence" value="ECO:0007669"/>
    <property type="project" value="TreeGrafter"/>
</dbReference>
<evidence type="ECO:0000313" key="2">
    <source>
        <dbReference type="Proteomes" id="UP000053676"/>
    </source>
</evidence>
<feature type="non-terminal residue" evidence="1">
    <location>
        <position position="247"/>
    </location>
</feature>
<reference evidence="2" key="1">
    <citation type="journal article" date="2014" name="Nat. Genet.">
        <title>Genome of the human hookworm Necator americanus.</title>
        <authorList>
            <person name="Tang Y.T."/>
            <person name="Gao X."/>
            <person name="Rosa B.A."/>
            <person name="Abubucker S."/>
            <person name="Hallsworth-Pepin K."/>
            <person name="Martin J."/>
            <person name="Tyagi R."/>
            <person name="Heizer E."/>
            <person name="Zhang X."/>
            <person name="Bhonagiri-Palsikar V."/>
            <person name="Minx P."/>
            <person name="Warren W.C."/>
            <person name="Wang Q."/>
            <person name="Zhan B."/>
            <person name="Hotez P.J."/>
            <person name="Sternberg P.W."/>
            <person name="Dougall A."/>
            <person name="Gaze S.T."/>
            <person name="Mulvenna J."/>
            <person name="Sotillo J."/>
            <person name="Ranganathan S."/>
            <person name="Rabelo E.M."/>
            <person name="Wilson R.K."/>
            <person name="Felgner P.L."/>
            <person name="Bethony J."/>
            <person name="Hawdon J.M."/>
            <person name="Gasser R.B."/>
            <person name="Loukas A."/>
            <person name="Mitreva M."/>
        </authorList>
    </citation>
    <scope>NUCLEOTIDE SEQUENCE [LARGE SCALE GENOMIC DNA]</scope>
</reference>
<dbReference type="PANTHER" id="PTHR22619">
    <property type="entry name" value="ZINC FINGER SWIM DOMAIN CONTAINING PROTEIN 4, 5, 6"/>
    <property type="match status" value="1"/>
</dbReference>
<evidence type="ECO:0000313" key="1">
    <source>
        <dbReference type="EMBL" id="ETN81025.1"/>
    </source>
</evidence>
<dbReference type="KEGG" id="nai:NECAME_08778"/>
<name>W2TG49_NECAM</name>
<dbReference type="OrthoDB" id="10013584at2759"/>
<protein>
    <submittedName>
        <fullName evidence="1">Uncharacterized protein</fullName>
    </submittedName>
</protein>
<dbReference type="PANTHER" id="PTHR22619:SF1">
    <property type="entry name" value="ZINC FINGER SWIM DOMAIN-CONTAINING PROTEIN 8"/>
    <property type="match status" value="1"/>
</dbReference>
<organism evidence="1 2">
    <name type="scientific">Necator americanus</name>
    <name type="common">Human hookworm</name>
    <dbReference type="NCBI Taxonomy" id="51031"/>
    <lineage>
        <taxon>Eukaryota</taxon>
        <taxon>Metazoa</taxon>
        <taxon>Ecdysozoa</taxon>
        <taxon>Nematoda</taxon>
        <taxon>Chromadorea</taxon>
        <taxon>Rhabditida</taxon>
        <taxon>Rhabditina</taxon>
        <taxon>Rhabditomorpha</taxon>
        <taxon>Strongyloidea</taxon>
        <taxon>Ancylostomatidae</taxon>
        <taxon>Bunostominae</taxon>
        <taxon>Necator</taxon>
    </lineage>
</organism>
<accession>W2TG49</accession>
<dbReference type="STRING" id="51031.W2TG49"/>
<sequence>MFTFLLNVLQCPKYPMATKYLQVKLYYLEGEIVSLLQTVNVGVRELDQLREAAAQMSTAVTCQIVPPIALAHFILDRLSYLFNVCELDQSGQPNTRIIPARLGARRPQDDDLALKAALDAVGARPLFSEEDYPLLSEAVRRQKGELAIALLTRHRDSTEKLGLILDKLLDPSIHRMYTWHQSNAAYFLDRDPVYLKHGQRGQRPVFPLPSQTPPILRSVSTQSADSKSGNFDEEVELISEQMQLLGS</sequence>
<gene>
    <name evidence="1" type="ORF">NECAME_08778</name>
</gene>
<dbReference type="AlphaFoldDB" id="W2TG49"/>